<protein>
    <submittedName>
        <fullName evidence="2">Type VI secretion lipoprotein, VC_A0113 family</fullName>
    </submittedName>
</protein>
<evidence type="ECO:0000313" key="3">
    <source>
        <dbReference type="Proteomes" id="UP000002601"/>
    </source>
</evidence>
<dbReference type="eggNOG" id="COG3521">
    <property type="taxonomic scope" value="Bacteria"/>
</dbReference>
<feature type="chain" id="PRO_5002962909" evidence="1">
    <location>
        <begin position="21"/>
        <end position="190"/>
    </location>
</feature>
<dbReference type="NCBIfam" id="TIGR03352">
    <property type="entry name" value="VI_chp_3"/>
    <property type="match status" value="1"/>
</dbReference>
<organism evidence="2 3">
    <name type="scientific">Maridesulfovibrio salexigens (strain ATCC 14822 / DSM 2638 / NCIMB 8403 / VKM B-1763)</name>
    <name type="common">Desulfovibrio salexigens</name>
    <dbReference type="NCBI Taxonomy" id="526222"/>
    <lineage>
        <taxon>Bacteria</taxon>
        <taxon>Pseudomonadati</taxon>
        <taxon>Thermodesulfobacteriota</taxon>
        <taxon>Desulfovibrionia</taxon>
        <taxon>Desulfovibrionales</taxon>
        <taxon>Desulfovibrionaceae</taxon>
        <taxon>Maridesulfovibrio</taxon>
    </lineage>
</organism>
<dbReference type="EMBL" id="CP001649">
    <property type="protein sequence ID" value="ACS78499.1"/>
    <property type="molecule type" value="Genomic_DNA"/>
</dbReference>
<sequence length="190" mass="21113">MRGRLLILLLLLLVAVCSCGGKQKPVNPTTVTTPASSPDQMKWTYQINAISFKLGVDKNLNEYDDAPHTLLLCFYQLSNLSKFNELAGTSTGVEKMLNCTSFDQSVTQVKREFVQPGRNSTITMDRAEGTKFVGVVAGYYDLQGKASRTWQIPMDVSETGMLWWGDTWYAPAKLDAMIILGPHEIQKVGE</sequence>
<dbReference type="Proteomes" id="UP000002601">
    <property type="component" value="Chromosome"/>
</dbReference>
<evidence type="ECO:0000256" key="1">
    <source>
        <dbReference type="SAM" id="SignalP"/>
    </source>
</evidence>
<dbReference type="Pfam" id="PF12790">
    <property type="entry name" value="T6SS-SciN"/>
    <property type="match status" value="1"/>
</dbReference>
<name>C6BX19_MARSD</name>
<dbReference type="STRING" id="526222.Desal_0432"/>
<keyword evidence="1" id="KW-0732">Signal</keyword>
<dbReference type="InterPro" id="IPR017734">
    <property type="entry name" value="T6SS_SciN"/>
</dbReference>
<keyword evidence="2" id="KW-0449">Lipoprotein</keyword>
<proteinExistence type="predicted"/>
<dbReference type="PROSITE" id="PS51257">
    <property type="entry name" value="PROKAR_LIPOPROTEIN"/>
    <property type="match status" value="1"/>
</dbReference>
<reference evidence="2 3" key="1">
    <citation type="submission" date="2009-06" db="EMBL/GenBank/DDBJ databases">
        <title>Complete sequence of Desulfovibrio salexigens DSM 2638.</title>
        <authorList>
            <consortium name="US DOE Joint Genome Institute"/>
            <person name="Lucas S."/>
            <person name="Copeland A."/>
            <person name="Lapidus A."/>
            <person name="Glavina del Rio T."/>
            <person name="Tice H."/>
            <person name="Bruce D."/>
            <person name="Goodwin L."/>
            <person name="Pitluck S."/>
            <person name="Munk A.C."/>
            <person name="Brettin T."/>
            <person name="Detter J.C."/>
            <person name="Han C."/>
            <person name="Tapia R."/>
            <person name="Larimer F."/>
            <person name="Land M."/>
            <person name="Hauser L."/>
            <person name="Kyrpides N."/>
            <person name="Anderson I."/>
            <person name="Wall J.D."/>
            <person name="Arkin A.P."/>
            <person name="Dehal P."/>
            <person name="Chivian D."/>
            <person name="Giles B."/>
            <person name="Hazen T.C."/>
        </authorList>
    </citation>
    <scope>NUCLEOTIDE SEQUENCE [LARGE SCALE GENOMIC DNA]</scope>
    <source>
        <strain evidence="3">ATCC 14822 / DSM 2638 / NCIMB 8403 / VKM B-1763</strain>
    </source>
</reference>
<dbReference type="HOGENOM" id="CLU_102939_2_0_7"/>
<dbReference type="Gene3D" id="2.60.40.4150">
    <property type="entry name" value="Type VI secretion system, lipoprotein SciN"/>
    <property type="match status" value="1"/>
</dbReference>
<dbReference type="AlphaFoldDB" id="C6BX19"/>
<dbReference type="RefSeq" id="WP_012766025.1">
    <property type="nucleotide sequence ID" value="NC_012881.1"/>
</dbReference>
<gene>
    <name evidence="2" type="ordered locus">Desal_0432</name>
</gene>
<evidence type="ECO:0000313" key="2">
    <source>
        <dbReference type="EMBL" id="ACS78499.1"/>
    </source>
</evidence>
<dbReference type="InterPro" id="IPR038706">
    <property type="entry name" value="Type_VI_SciN-like_sf"/>
</dbReference>
<dbReference type="KEGG" id="dsa:Desal_0432"/>
<keyword evidence="3" id="KW-1185">Reference proteome</keyword>
<accession>C6BX19</accession>
<feature type="signal peptide" evidence="1">
    <location>
        <begin position="1"/>
        <end position="20"/>
    </location>
</feature>